<accession>A0A514LIB1</accession>
<feature type="region of interest" description="Disordered" evidence="5">
    <location>
        <begin position="28"/>
        <end position="50"/>
    </location>
</feature>
<dbReference type="SUPFAM" id="SSF56235">
    <property type="entry name" value="N-terminal nucleophile aminohydrolases (Ntn hydrolases)"/>
    <property type="match status" value="1"/>
</dbReference>
<dbReference type="Gene3D" id="3.60.20.40">
    <property type="match status" value="1"/>
</dbReference>
<name>A0A514LIB1_9BACI</name>
<sequence length="552" mass="60511">MSRSMMIILSIIAVLVSGLVILAVQDGDHEEEENGSPEATEDAVGDIEESETITDEYGVSASHSLAQEAGEEVLEEGGNAVDAAIATSLTLTVVEPYGSGIGGGGAMLVMDDADETPDFYDYRETAPMNTSSDNPADHYAGVPGFLKGLQAVHDEDGSMEMSRLMEPAIHYAENGFEVNWMLEERIDRAEERMDDNAEDVFYMGGDPIEEGNPIVQPELADTLSHLQEEGLEDFYSGELASEIAGDKVSWSEEDLESYEVLTENPASGAFGDYQVYSAPPPSSGVTLIQMLQMADQLDITEHAPHSPEFVGTFTEIWEEARSDRYLNIGDPSFNDIETSELTSLEHTDSMLDEINTSIALDVSDDVKSSTTQINVVDEDGMMVSATNSLSNFFGSGVMNDAGILLNNQMSNFAFNEESNPNYYEEEKRARTYISPTILAGDDDAVLIGSPGGARIPQVLGQVLVNAEREDMDHHEAFDLPRFAHHQNVEEDVEEIRLEDGDSGWDEANASEIESLDYDVDPEFYTNVFFGSIEQLVVDLESGEVERTEDPRR</sequence>
<dbReference type="InterPro" id="IPR043137">
    <property type="entry name" value="GGT_ssub_C"/>
</dbReference>
<keyword evidence="7" id="KW-1185">Reference proteome</keyword>
<reference evidence="7" key="1">
    <citation type="submission" date="2019-01" db="EMBL/GenBank/DDBJ databases">
        <title>Genomic analysis of Salicibibacter sp. NKC3-5.</title>
        <authorList>
            <person name="Oh Y.J."/>
        </authorList>
    </citation>
    <scope>NUCLEOTIDE SEQUENCE [LARGE SCALE GENOMIC DNA]</scope>
    <source>
        <strain evidence="7">NKC3-5</strain>
    </source>
</reference>
<evidence type="ECO:0000256" key="3">
    <source>
        <dbReference type="ARBA" id="ARBA00022801"/>
    </source>
</evidence>
<dbReference type="InterPro" id="IPR051792">
    <property type="entry name" value="GGT_bact"/>
</dbReference>
<evidence type="ECO:0000256" key="2">
    <source>
        <dbReference type="ARBA" id="ARBA00022679"/>
    </source>
</evidence>
<dbReference type="AlphaFoldDB" id="A0A514LIB1"/>
<keyword evidence="3" id="KW-0378">Hydrolase</keyword>
<dbReference type="EMBL" id="CP035485">
    <property type="protein sequence ID" value="QDI91593.1"/>
    <property type="molecule type" value="Genomic_DNA"/>
</dbReference>
<dbReference type="PRINTS" id="PR01210">
    <property type="entry name" value="GGTRANSPTASE"/>
</dbReference>
<gene>
    <name evidence="6" type="ORF">EPH95_10770</name>
</gene>
<evidence type="ECO:0000256" key="5">
    <source>
        <dbReference type="SAM" id="MobiDB-lite"/>
    </source>
</evidence>
<dbReference type="GO" id="GO:0016787">
    <property type="term" value="F:hydrolase activity"/>
    <property type="evidence" value="ECO:0007669"/>
    <property type="project" value="UniProtKB-KW"/>
</dbReference>
<keyword evidence="2 6" id="KW-0808">Transferase</keyword>
<dbReference type="PANTHER" id="PTHR43199">
    <property type="entry name" value="GLUTATHIONE HYDROLASE"/>
    <property type="match status" value="1"/>
</dbReference>
<dbReference type="Proteomes" id="UP000319756">
    <property type="component" value="Chromosome"/>
</dbReference>
<dbReference type="InterPro" id="IPR029055">
    <property type="entry name" value="Ntn_hydrolases_N"/>
</dbReference>
<comment type="similarity">
    <text evidence="1">Belongs to the gamma-glutamyltransferase family.</text>
</comment>
<dbReference type="PANTHER" id="PTHR43199:SF1">
    <property type="entry name" value="GLUTATHIONE HYDROLASE PROENZYME"/>
    <property type="match status" value="1"/>
</dbReference>
<dbReference type="KEGG" id="sale:EPH95_10770"/>
<organism evidence="6 7">
    <name type="scientific">Salicibibacter halophilus</name>
    <dbReference type="NCBI Taxonomy" id="2502791"/>
    <lineage>
        <taxon>Bacteria</taxon>
        <taxon>Bacillati</taxon>
        <taxon>Bacillota</taxon>
        <taxon>Bacilli</taxon>
        <taxon>Bacillales</taxon>
        <taxon>Bacillaceae</taxon>
        <taxon>Salicibibacter</taxon>
    </lineage>
</organism>
<dbReference type="Pfam" id="PF01019">
    <property type="entry name" value="G_glu_transpept"/>
    <property type="match status" value="1"/>
</dbReference>
<dbReference type="GO" id="GO:0016740">
    <property type="term" value="F:transferase activity"/>
    <property type="evidence" value="ECO:0007669"/>
    <property type="project" value="UniProtKB-KW"/>
</dbReference>
<protein>
    <submittedName>
        <fullName evidence="6">Gamma-glutamyltransferase</fullName>
    </submittedName>
</protein>
<evidence type="ECO:0000256" key="1">
    <source>
        <dbReference type="ARBA" id="ARBA00009381"/>
    </source>
</evidence>
<evidence type="ECO:0000313" key="7">
    <source>
        <dbReference type="Proteomes" id="UP000319756"/>
    </source>
</evidence>
<evidence type="ECO:0000313" key="6">
    <source>
        <dbReference type="EMBL" id="QDI91593.1"/>
    </source>
</evidence>
<proteinExistence type="inferred from homology"/>
<keyword evidence="4" id="KW-0865">Zymogen</keyword>
<evidence type="ECO:0000256" key="4">
    <source>
        <dbReference type="ARBA" id="ARBA00023145"/>
    </source>
</evidence>
<dbReference type="Gene3D" id="1.10.246.130">
    <property type="match status" value="1"/>
</dbReference>
<dbReference type="InterPro" id="IPR043138">
    <property type="entry name" value="GGT_lsub"/>
</dbReference>